<dbReference type="Gene3D" id="1.10.10.60">
    <property type="entry name" value="Homeodomain-like"/>
    <property type="match status" value="1"/>
</dbReference>
<dbReference type="PANTHER" id="PTHR43130">
    <property type="entry name" value="ARAC-FAMILY TRANSCRIPTIONAL REGULATOR"/>
    <property type="match status" value="1"/>
</dbReference>
<dbReference type="Gene3D" id="3.40.50.880">
    <property type="match status" value="1"/>
</dbReference>
<gene>
    <name evidence="5" type="ORF">GCM10017653_02140</name>
</gene>
<evidence type="ECO:0000256" key="3">
    <source>
        <dbReference type="ARBA" id="ARBA00023163"/>
    </source>
</evidence>
<evidence type="ECO:0000256" key="2">
    <source>
        <dbReference type="ARBA" id="ARBA00023125"/>
    </source>
</evidence>
<evidence type="ECO:0000313" key="5">
    <source>
        <dbReference type="EMBL" id="GLK82145.1"/>
    </source>
</evidence>
<dbReference type="SMART" id="SM00342">
    <property type="entry name" value="HTH_ARAC"/>
    <property type="match status" value="1"/>
</dbReference>
<reference evidence="5" key="1">
    <citation type="journal article" date="2014" name="Int. J. Syst. Evol. Microbiol.">
        <title>Complete genome sequence of Corynebacterium casei LMG S-19264T (=DSM 44701T), isolated from a smear-ripened cheese.</title>
        <authorList>
            <consortium name="US DOE Joint Genome Institute (JGI-PGF)"/>
            <person name="Walter F."/>
            <person name="Albersmeier A."/>
            <person name="Kalinowski J."/>
            <person name="Ruckert C."/>
        </authorList>
    </citation>
    <scope>NUCLEOTIDE SEQUENCE</scope>
    <source>
        <strain evidence="5">VKM B-2789</strain>
    </source>
</reference>
<name>A0A9W6JU57_9HYPH</name>
<dbReference type="InterPro" id="IPR009057">
    <property type="entry name" value="Homeodomain-like_sf"/>
</dbReference>
<dbReference type="SUPFAM" id="SSF52317">
    <property type="entry name" value="Class I glutamine amidotransferase-like"/>
    <property type="match status" value="1"/>
</dbReference>
<dbReference type="Pfam" id="PF12833">
    <property type="entry name" value="HTH_18"/>
    <property type="match status" value="1"/>
</dbReference>
<dbReference type="InterPro" id="IPR052158">
    <property type="entry name" value="INH-QAR"/>
</dbReference>
<dbReference type="InterPro" id="IPR018060">
    <property type="entry name" value="HTH_AraC"/>
</dbReference>
<dbReference type="InterPro" id="IPR018062">
    <property type="entry name" value="HTH_AraC-typ_CS"/>
</dbReference>
<evidence type="ECO:0000313" key="6">
    <source>
        <dbReference type="Proteomes" id="UP001143330"/>
    </source>
</evidence>
<dbReference type="InterPro" id="IPR029062">
    <property type="entry name" value="Class_I_gatase-like"/>
</dbReference>
<dbReference type="PRINTS" id="PR00032">
    <property type="entry name" value="HTHARAC"/>
</dbReference>
<reference evidence="5" key="2">
    <citation type="submission" date="2023-01" db="EMBL/GenBank/DDBJ databases">
        <authorList>
            <person name="Sun Q."/>
            <person name="Evtushenko L."/>
        </authorList>
    </citation>
    <scope>NUCLEOTIDE SEQUENCE</scope>
    <source>
        <strain evidence="5">VKM B-2789</strain>
    </source>
</reference>
<dbReference type="Pfam" id="PF01965">
    <property type="entry name" value="DJ-1_PfpI"/>
    <property type="match status" value="1"/>
</dbReference>
<evidence type="ECO:0000256" key="1">
    <source>
        <dbReference type="ARBA" id="ARBA00023015"/>
    </source>
</evidence>
<accession>A0A9W6JU57</accession>
<dbReference type="SUPFAM" id="SSF46689">
    <property type="entry name" value="Homeodomain-like"/>
    <property type="match status" value="2"/>
</dbReference>
<proteinExistence type="predicted"/>
<keyword evidence="2" id="KW-0238">DNA-binding</keyword>
<dbReference type="InterPro" id="IPR020449">
    <property type="entry name" value="Tscrpt_reg_AraC-type_HTH"/>
</dbReference>
<evidence type="ECO:0000259" key="4">
    <source>
        <dbReference type="PROSITE" id="PS01124"/>
    </source>
</evidence>
<dbReference type="PROSITE" id="PS00041">
    <property type="entry name" value="HTH_ARAC_FAMILY_1"/>
    <property type="match status" value="1"/>
</dbReference>
<feature type="domain" description="HTH araC/xylS-type" evidence="4">
    <location>
        <begin position="234"/>
        <end position="332"/>
    </location>
</feature>
<dbReference type="GO" id="GO:0043565">
    <property type="term" value="F:sequence-specific DNA binding"/>
    <property type="evidence" value="ECO:0007669"/>
    <property type="project" value="InterPro"/>
</dbReference>
<protein>
    <submittedName>
        <fullName evidence="5">AraC family transcriptional regulator</fullName>
    </submittedName>
</protein>
<comment type="caution">
    <text evidence="5">The sequence shown here is derived from an EMBL/GenBank/DDBJ whole genome shotgun (WGS) entry which is preliminary data.</text>
</comment>
<sequence length="353" mass="38328">MMDTLASAAPKPAAGLPVLNVGFILTDNFTLSAFSLLVDHLRLAADDGDRSRPILARWRIMAAKSEPIRASCGVTIAPAGPFVDPAQFSYIVVVGGLLHTGTQLDDEAVAYLKRAARLGVPLVGVCTGSFVLARAGLMTGRRCCVSWYHYQDFLDEFPHHHPVADRLYVIDGDRITCAGGGGTADLATALVEKHLGRSVAQKSRHVLLLDRVRPGSQAQPHPPIADLVADDRVRRALLLMEQNMADPLPIASIARRLQLSTRQLERLFQTVMGRRPAEFYRLMRLRYARFLLDTTGRSITDIALESGFSDCAHFSRQFKALHGFTPTDARAGGPLPGVPAAAASSLAGQRLFD</sequence>
<dbReference type="GO" id="GO:0003700">
    <property type="term" value="F:DNA-binding transcription factor activity"/>
    <property type="evidence" value="ECO:0007669"/>
    <property type="project" value="InterPro"/>
</dbReference>
<keyword evidence="3" id="KW-0804">Transcription</keyword>
<dbReference type="PROSITE" id="PS01124">
    <property type="entry name" value="HTH_ARAC_FAMILY_2"/>
    <property type="match status" value="1"/>
</dbReference>
<dbReference type="Proteomes" id="UP001143330">
    <property type="component" value="Unassembled WGS sequence"/>
</dbReference>
<dbReference type="AlphaFoldDB" id="A0A9W6JU57"/>
<dbReference type="PANTHER" id="PTHR43130:SF3">
    <property type="entry name" value="HTH-TYPE TRANSCRIPTIONAL REGULATOR RV1931C"/>
    <property type="match status" value="1"/>
</dbReference>
<dbReference type="InterPro" id="IPR002818">
    <property type="entry name" value="DJ-1/PfpI"/>
</dbReference>
<organism evidence="5 6">
    <name type="scientific">Ancylobacter defluvii</name>
    <dbReference type="NCBI Taxonomy" id="1282440"/>
    <lineage>
        <taxon>Bacteria</taxon>
        <taxon>Pseudomonadati</taxon>
        <taxon>Pseudomonadota</taxon>
        <taxon>Alphaproteobacteria</taxon>
        <taxon>Hyphomicrobiales</taxon>
        <taxon>Xanthobacteraceae</taxon>
        <taxon>Ancylobacter</taxon>
    </lineage>
</organism>
<keyword evidence="6" id="KW-1185">Reference proteome</keyword>
<dbReference type="CDD" id="cd03136">
    <property type="entry name" value="GATase1_AraC_ArgR_like"/>
    <property type="match status" value="1"/>
</dbReference>
<keyword evidence="1" id="KW-0805">Transcription regulation</keyword>
<dbReference type="EMBL" id="BSFM01000001">
    <property type="protein sequence ID" value="GLK82145.1"/>
    <property type="molecule type" value="Genomic_DNA"/>
</dbReference>
<dbReference type="RefSeq" id="WP_213362812.1">
    <property type="nucleotide sequence ID" value="NZ_BSFM01000001.1"/>
</dbReference>